<protein>
    <recommendedName>
        <fullName evidence="6">Heat shock protein 70</fullName>
    </recommendedName>
</protein>
<accession>A0ABD1Z519</accession>
<dbReference type="Proteomes" id="UP001605036">
    <property type="component" value="Unassembled WGS sequence"/>
</dbReference>
<dbReference type="Gene3D" id="1.20.1270.10">
    <property type="match status" value="1"/>
</dbReference>
<dbReference type="AlphaFoldDB" id="A0ABD1Z519"/>
<dbReference type="InterPro" id="IPR013126">
    <property type="entry name" value="Hsp_70_fam"/>
</dbReference>
<keyword evidence="3" id="KW-0067">ATP-binding</keyword>
<evidence type="ECO:0000313" key="4">
    <source>
        <dbReference type="EMBL" id="KAL2641827.1"/>
    </source>
</evidence>
<comment type="caution">
    <text evidence="4">The sequence shown here is derived from an EMBL/GenBank/DDBJ whole genome shotgun (WGS) entry which is preliminary data.</text>
</comment>
<dbReference type="EMBL" id="JBHFFA010000002">
    <property type="protein sequence ID" value="KAL2641827.1"/>
    <property type="molecule type" value="Genomic_DNA"/>
</dbReference>
<dbReference type="SUPFAM" id="SSF100934">
    <property type="entry name" value="Heat shock protein 70kD (HSP70), C-terminal subdomain"/>
    <property type="match status" value="1"/>
</dbReference>
<organism evidence="4 5">
    <name type="scientific">Riccia fluitans</name>
    <dbReference type="NCBI Taxonomy" id="41844"/>
    <lineage>
        <taxon>Eukaryota</taxon>
        <taxon>Viridiplantae</taxon>
        <taxon>Streptophyta</taxon>
        <taxon>Embryophyta</taxon>
        <taxon>Marchantiophyta</taxon>
        <taxon>Marchantiopsida</taxon>
        <taxon>Marchantiidae</taxon>
        <taxon>Marchantiales</taxon>
        <taxon>Ricciaceae</taxon>
        <taxon>Riccia</taxon>
    </lineage>
</organism>
<dbReference type="Pfam" id="PF00012">
    <property type="entry name" value="HSP70"/>
    <property type="match status" value="1"/>
</dbReference>
<evidence type="ECO:0008006" key="6">
    <source>
        <dbReference type="Google" id="ProtNLM"/>
    </source>
</evidence>
<comment type="similarity">
    <text evidence="1">Belongs to the heat shock protein 70 family.</text>
</comment>
<evidence type="ECO:0000313" key="5">
    <source>
        <dbReference type="Proteomes" id="UP001605036"/>
    </source>
</evidence>
<reference evidence="4 5" key="1">
    <citation type="submission" date="2024-09" db="EMBL/GenBank/DDBJ databases">
        <title>Chromosome-scale assembly of Riccia fluitans.</title>
        <authorList>
            <person name="Paukszto L."/>
            <person name="Sawicki J."/>
            <person name="Karawczyk K."/>
            <person name="Piernik-Szablinska J."/>
            <person name="Szczecinska M."/>
            <person name="Mazdziarz M."/>
        </authorList>
    </citation>
    <scope>NUCLEOTIDE SEQUENCE [LARGE SCALE GENOMIC DNA]</scope>
    <source>
        <strain evidence="4">Rf_01</strain>
        <tissue evidence="4">Aerial parts of the thallus</tissue>
    </source>
</reference>
<dbReference type="InterPro" id="IPR029048">
    <property type="entry name" value="HSP70_C_sf"/>
</dbReference>
<dbReference type="FunFam" id="1.20.1270.10:FF:000016">
    <property type="entry name" value="Heat shock protein 70"/>
    <property type="match status" value="1"/>
</dbReference>
<evidence type="ECO:0000256" key="2">
    <source>
        <dbReference type="ARBA" id="ARBA00022741"/>
    </source>
</evidence>
<proteinExistence type="inferred from homology"/>
<dbReference type="GO" id="GO:0005524">
    <property type="term" value="F:ATP binding"/>
    <property type="evidence" value="ECO:0007669"/>
    <property type="project" value="UniProtKB-KW"/>
</dbReference>
<keyword evidence="5" id="KW-1185">Reference proteome</keyword>
<gene>
    <name evidence="4" type="ORF">R1flu_009414</name>
</gene>
<evidence type="ECO:0000256" key="1">
    <source>
        <dbReference type="ARBA" id="ARBA00007381"/>
    </source>
</evidence>
<evidence type="ECO:0000256" key="3">
    <source>
        <dbReference type="ARBA" id="ARBA00022840"/>
    </source>
</evidence>
<name>A0ABD1Z519_9MARC</name>
<sequence length="93" mass="10925">MIADAEKYKSQDEKHKKKIEAKNDLENYAYKMRNTIKYEKNINSLSPADKKRIEDAVDATIEWLDKNQLAEVDEFDDKMKELESICNPIIAKM</sequence>
<keyword evidence="2" id="KW-0547">Nucleotide-binding</keyword>